<dbReference type="Pfam" id="PF03406">
    <property type="entry name" value="Phage_fiber_2"/>
    <property type="match status" value="2"/>
</dbReference>
<dbReference type="PANTHER" id="PTHR35191">
    <property type="entry name" value="PROPHAGE SIDE TAIL FIBER PROTEIN HOMOLOG STFQ-RELATED"/>
    <property type="match status" value="1"/>
</dbReference>
<evidence type="ECO:0000256" key="1">
    <source>
        <dbReference type="ARBA" id="ARBA00004328"/>
    </source>
</evidence>
<dbReference type="EMBL" id="CACRUS010000028">
    <property type="protein sequence ID" value="VYU70237.1"/>
    <property type="molecule type" value="Genomic_DNA"/>
</dbReference>
<evidence type="ECO:0000259" key="3">
    <source>
        <dbReference type="Pfam" id="PF12571"/>
    </source>
</evidence>
<organism evidence="5">
    <name type="scientific">Enterobacter agglomerans</name>
    <name type="common">Erwinia herbicola</name>
    <name type="synonym">Pantoea agglomerans</name>
    <dbReference type="NCBI Taxonomy" id="549"/>
    <lineage>
        <taxon>Bacteria</taxon>
        <taxon>Pseudomonadati</taxon>
        <taxon>Pseudomonadota</taxon>
        <taxon>Gammaproteobacteria</taxon>
        <taxon>Enterobacterales</taxon>
        <taxon>Erwiniaceae</taxon>
        <taxon>Pantoea</taxon>
        <taxon>Pantoea agglomerans group</taxon>
    </lineage>
</organism>
<feature type="domain" description="Phage tail fibre protein N-terminal" evidence="3">
    <location>
        <begin position="1"/>
        <end position="151"/>
    </location>
</feature>
<dbReference type="PANTHER" id="PTHR35191:SF1">
    <property type="entry name" value="PROPHAGE SIDE TAIL FIBER PROTEIN HOMOLOG STFQ-RELATED"/>
    <property type="match status" value="1"/>
</dbReference>
<dbReference type="InterPro" id="IPR054075">
    <property type="entry name" value="Gp53-like_C"/>
</dbReference>
<comment type="subcellular location">
    <subcellularLocation>
        <location evidence="1">Virion</location>
    </subcellularLocation>
</comment>
<evidence type="ECO:0000256" key="2">
    <source>
        <dbReference type="ARBA" id="ARBA00022581"/>
    </source>
</evidence>
<dbReference type="GO" id="GO:0019062">
    <property type="term" value="P:virion attachment to host cell"/>
    <property type="evidence" value="ECO:0007669"/>
    <property type="project" value="InterPro"/>
</dbReference>
<name>A0A6N3GZC2_ENTAG</name>
<protein>
    <submittedName>
        <fullName evidence="5">Phage tail fibre repeat protein</fullName>
    </submittedName>
</protein>
<reference evidence="5" key="1">
    <citation type="submission" date="2019-11" db="EMBL/GenBank/DDBJ databases">
        <authorList>
            <person name="Feng L."/>
        </authorList>
    </citation>
    <scope>NUCLEOTIDE SEQUENCE</scope>
    <source>
        <strain evidence="5">PagglomeransLFYP105</strain>
    </source>
</reference>
<dbReference type="InterPro" id="IPR005068">
    <property type="entry name" value="Phage_lambda_Stf-r2"/>
</dbReference>
<dbReference type="GO" id="GO:0046718">
    <property type="term" value="P:symbiont entry into host cell"/>
    <property type="evidence" value="ECO:0007669"/>
    <property type="project" value="InterPro"/>
</dbReference>
<proteinExistence type="predicted"/>
<accession>A0A6N3GZC2</accession>
<dbReference type="InterPro" id="IPR022225">
    <property type="entry name" value="Phage_tail_fibre_N"/>
</dbReference>
<keyword evidence="2" id="KW-0945">Host-virus interaction</keyword>
<dbReference type="InterPro" id="IPR051934">
    <property type="entry name" value="Phage_Tail_Fiber_Structural"/>
</dbReference>
<dbReference type="AlphaFoldDB" id="A0A6N3GZC2"/>
<evidence type="ECO:0000259" key="4">
    <source>
        <dbReference type="Pfam" id="PF21882"/>
    </source>
</evidence>
<dbReference type="Gene3D" id="2.60.40.3940">
    <property type="match status" value="1"/>
</dbReference>
<sequence length="683" mass="72804">MTVKYKTVITKAGAVKLAAATVPDGKKVNFTAMAIGDGGGTLPVPDPNQTKLVKEVWRHALNKISQDNKNKNYVVAELLIPPETGGFWMREMGLYDDTGTLIAVGNMAESYKPALAEGSGRAQTVRMVIMVSDIESVELTIDTSMVMATQDYVDDKLAEHEQSRRHPDATLTAKGFTRLSSATDSASESVAATSKAVKAAYDLAKGKYTAQDATTTQKGIVQLSSAVDSTSESVAATPKAVKVANDNAKAANENANTRLPIAGGWLTGGFGIKTSIGSVSFGVGNSDVYIANGASNKFLQLKHTGELKYDDKAIYHEGYKPTADDVGALPAKGTAEAAKKLANARKIAGVDFDGTKDISLKTTNLDDAGTAATKDVTTSNIDTTGGRVLKVGDFGVGAVAGVGLTDANNINFNGFFRMSAEGIHGPVANQASELIHCQYDQNTGRQIGWRAGRPDEPLRHRTKMNGKWQGWIKLYDSNNPPTADEVDAVSASKGGTYQKEVTFTEGVKIRNSTGIYQGEDSAGFSSNNLMLKSWNGIGFYCTLTGSEGVTVFVDTRGGHVEARGQIKPGSYENFDNRFYTKSLANSTFQKVNTASRGSRGWFKDSNTGMIFQWGIESVSGATTRTFSFPVSFPTGCASLTVSNNIERTAGENSMTGFIKSASQYSLSNTAATDRQLCWFAIGY</sequence>
<feature type="domain" description="Putative tail fiber protein gp53-like C-terminal" evidence="4">
    <location>
        <begin position="606"/>
        <end position="683"/>
    </location>
</feature>
<evidence type="ECO:0000313" key="5">
    <source>
        <dbReference type="EMBL" id="VYU70237.1"/>
    </source>
</evidence>
<dbReference type="Pfam" id="PF21882">
    <property type="entry name" value="Gp53-like_C"/>
    <property type="match status" value="1"/>
</dbReference>
<dbReference type="Pfam" id="PF12571">
    <property type="entry name" value="Phage_tail_fib"/>
    <property type="match status" value="1"/>
</dbReference>
<gene>
    <name evidence="5" type="ORF">PALFYP105_00715</name>
</gene>